<proteinExistence type="predicted"/>
<comment type="catalytic activity">
    <reaction evidence="7">
        <text>(1S,2R)-1-C-(indol-3-yl)glycerol 3-phosphate + L-serine = D-glyceraldehyde 3-phosphate + L-tryptophan + H2O</text>
        <dbReference type="Rhea" id="RHEA:10532"/>
        <dbReference type="ChEBI" id="CHEBI:15377"/>
        <dbReference type="ChEBI" id="CHEBI:33384"/>
        <dbReference type="ChEBI" id="CHEBI:57912"/>
        <dbReference type="ChEBI" id="CHEBI:58866"/>
        <dbReference type="ChEBI" id="CHEBI:59776"/>
        <dbReference type="EC" id="4.2.1.20"/>
    </reaction>
</comment>
<evidence type="ECO:0000313" key="8">
    <source>
        <dbReference type="EMBL" id="SPX40920.1"/>
    </source>
</evidence>
<dbReference type="Proteomes" id="UP000249936">
    <property type="component" value="Unassembled WGS sequence"/>
</dbReference>
<dbReference type="GO" id="GO:0004834">
    <property type="term" value="F:tryptophan synthase activity"/>
    <property type="evidence" value="ECO:0007669"/>
    <property type="project" value="UniProtKB-EC"/>
</dbReference>
<keyword evidence="3" id="KW-0028">Amino-acid biosynthesis</keyword>
<evidence type="ECO:0000256" key="1">
    <source>
        <dbReference type="ARBA" id="ARBA00004733"/>
    </source>
</evidence>
<organism evidence="8 9">
    <name type="scientific">Haemophilus influenzae</name>
    <dbReference type="NCBI Taxonomy" id="727"/>
    <lineage>
        <taxon>Bacteria</taxon>
        <taxon>Pseudomonadati</taxon>
        <taxon>Pseudomonadota</taxon>
        <taxon>Gammaproteobacteria</taxon>
        <taxon>Pasteurellales</taxon>
        <taxon>Pasteurellaceae</taxon>
        <taxon>Haemophilus</taxon>
    </lineage>
</organism>
<dbReference type="EMBL" id="UASK01000003">
    <property type="protein sequence ID" value="SPX40920.1"/>
    <property type="molecule type" value="Genomic_DNA"/>
</dbReference>
<evidence type="ECO:0000256" key="2">
    <source>
        <dbReference type="ARBA" id="ARBA00012043"/>
    </source>
</evidence>
<reference evidence="8 9" key="1">
    <citation type="submission" date="2018-06" db="EMBL/GenBank/DDBJ databases">
        <authorList>
            <consortium name="Pathogen Informatics"/>
            <person name="Doyle S."/>
        </authorList>
    </citation>
    <scope>NUCLEOTIDE SEQUENCE [LARGE SCALE GENOMIC DNA]</scope>
    <source>
        <strain evidence="8 9">NCTC11872</strain>
    </source>
</reference>
<accession>A0A2X1PL41</accession>
<dbReference type="UniPathway" id="UPA00035">
    <property type="reaction ID" value="UER00044"/>
</dbReference>
<evidence type="ECO:0000256" key="3">
    <source>
        <dbReference type="ARBA" id="ARBA00022605"/>
    </source>
</evidence>
<gene>
    <name evidence="8" type="ORF">NCTC11872_00499</name>
</gene>
<dbReference type="InterPro" id="IPR013785">
    <property type="entry name" value="Aldolase_TIM"/>
</dbReference>
<dbReference type="InterPro" id="IPR002028">
    <property type="entry name" value="Trp_synthase_suA"/>
</dbReference>
<evidence type="ECO:0000256" key="7">
    <source>
        <dbReference type="ARBA" id="ARBA00049047"/>
    </source>
</evidence>
<dbReference type="SUPFAM" id="SSF51366">
    <property type="entry name" value="Ribulose-phoshate binding barrel"/>
    <property type="match status" value="1"/>
</dbReference>
<evidence type="ECO:0000313" key="9">
    <source>
        <dbReference type="Proteomes" id="UP000249936"/>
    </source>
</evidence>
<keyword evidence="5" id="KW-0057">Aromatic amino acid biosynthesis</keyword>
<dbReference type="AlphaFoldDB" id="A0A2X1PL41"/>
<protein>
    <recommendedName>
        <fullName evidence="2">tryptophan synthase</fullName>
        <ecNumber evidence="2">4.2.1.20</ecNumber>
    </recommendedName>
</protein>
<dbReference type="Gene3D" id="3.20.20.70">
    <property type="entry name" value="Aldolase class I"/>
    <property type="match status" value="1"/>
</dbReference>
<comment type="pathway">
    <text evidence="1">Amino-acid biosynthesis; L-tryptophan biosynthesis; L-tryptophan from chorismate: step 5/5.</text>
</comment>
<sequence length="54" mass="6118">MLFINVAQKWGVDAVLVADIPLLAKEDYVQAAKKHGIQPSLFAHQMRTRKRSKV</sequence>
<dbReference type="InterPro" id="IPR011060">
    <property type="entry name" value="RibuloseP-bd_barrel"/>
</dbReference>
<name>A0A2X1PL41_HAEIF</name>
<evidence type="ECO:0000256" key="6">
    <source>
        <dbReference type="ARBA" id="ARBA00023239"/>
    </source>
</evidence>
<dbReference type="Pfam" id="PF00290">
    <property type="entry name" value="Trp_syntA"/>
    <property type="match status" value="1"/>
</dbReference>
<evidence type="ECO:0000256" key="5">
    <source>
        <dbReference type="ARBA" id="ARBA00023141"/>
    </source>
</evidence>
<keyword evidence="4" id="KW-0822">Tryptophan biosynthesis</keyword>
<dbReference type="EC" id="4.2.1.20" evidence="2"/>
<keyword evidence="6" id="KW-0456">Lyase</keyword>
<evidence type="ECO:0000256" key="4">
    <source>
        <dbReference type="ARBA" id="ARBA00022822"/>
    </source>
</evidence>